<evidence type="ECO:0000313" key="1">
    <source>
        <dbReference type="EMBL" id="NJX15520.1"/>
    </source>
</evidence>
<keyword evidence="2" id="KW-1185">Reference proteome</keyword>
<dbReference type="RefSeq" id="WP_167917763.1">
    <property type="nucleotide sequence ID" value="NZ_JAAVJS010000010.1"/>
</dbReference>
<proteinExistence type="predicted"/>
<dbReference type="EMBL" id="JAAVJS010000010">
    <property type="protein sequence ID" value="NJX15520.1"/>
    <property type="molecule type" value="Genomic_DNA"/>
</dbReference>
<dbReference type="Proteomes" id="UP000760545">
    <property type="component" value="Unassembled WGS sequence"/>
</dbReference>
<organism evidence="1 2">
    <name type="scientific">Tamlana crocina</name>
    <dbReference type="NCBI Taxonomy" id="393006"/>
    <lineage>
        <taxon>Bacteria</taxon>
        <taxon>Pseudomonadati</taxon>
        <taxon>Bacteroidota</taxon>
        <taxon>Flavobacteriia</taxon>
        <taxon>Flavobacteriales</taxon>
        <taxon>Flavobacteriaceae</taxon>
        <taxon>Tamlana</taxon>
    </lineage>
</organism>
<name>A0ABX1DAY5_9FLAO</name>
<reference evidence="1 2" key="1">
    <citation type="submission" date="2020-03" db="EMBL/GenBank/DDBJ databases">
        <title>Tamlana sp. nov, isolated from XXX.</title>
        <authorList>
            <person name="Cao W.R."/>
        </authorList>
    </citation>
    <scope>NUCLEOTIDE SEQUENCE [LARGE SCALE GENOMIC DNA]</scope>
    <source>
        <strain evidence="1 2">HST1-43</strain>
    </source>
</reference>
<sequence>MSDKKGLKRKELFDLVWSKPLTTLAKELNFDAYNLRKICSKHNIPLPQSGHWQKIKHNKKVSKATFPVDVEKDKTTILFLDENGHAAVALPNLRHS</sequence>
<accession>A0ABX1DAY5</accession>
<comment type="caution">
    <text evidence="1">The sequence shown here is derived from an EMBL/GenBank/DDBJ whole genome shotgun (WGS) entry which is preliminary data.</text>
</comment>
<evidence type="ECO:0008006" key="3">
    <source>
        <dbReference type="Google" id="ProtNLM"/>
    </source>
</evidence>
<gene>
    <name evidence="1" type="ORF">HC176_08455</name>
</gene>
<protein>
    <recommendedName>
        <fullName evidence="3">Antirepressor protein C-terminal domain-containing protein</fullName>
    </recommendedName>
</protein>
<evidence type="ECO:0000313" key="2">
    <source>
        <dbReference type="Proteomes" id="UP000760545"/>
    </source>
</evidence>